<gene>
    <name evidence="2" type="ORF">HDF17_003089</name>
</gene>
<dbReference type="SUPFAM" id="SSF52317">
    <property type="entry name" value="Class I glutamine amidotransferase-like"/>
    <property type="match status" value="1"/>
</dbReference>
<sequence length="260" mass="28484">MRVLIVGESWTVHSIHQKGFDSFTTTDYAEGVEWLRCALQQHGHEVVYQPSHVASRQFPFTAQELSEYDCVMLSDIGANTLLLHPETFTKSKSLPNRLEVIREYVLLGGGLVMIGGYMTFQGVDGKAQYHDSPVETVLPVTMLAGDDRVEAPQGFVPKVEIEHEIVQGIDGEWPMLLGLNAVEVDAGAELIASAGGHPLLVAGTFGQGRGVAFTSDCAPHWAPPEFVEWKHYARLWSQIVEWSAKGAADRKKTPAEVAAS</sequence>
<name>A0A7Y9THP2_9BACT</name>
<dbReference type="Proteomes" id="UP000589520">
    <property type="component" value="Unassembled WGS sequence"/>
</dbReference>
<dbReference type="AlphaFoldDB" id="A0A7Y9THP2"/>
<comment type="caution">
    <text evidence="2">The sequence shown here is derived from an EMBL/GenBank/DDBJ whole genome shotgun (WGS) entry which is preliminary data.</text>
</comment>
<evidence type="ECO:0000259" key="1">
    <source>
        <dbReference type="Pfam" id="PF07090"/>
    </source>
</evidence>
<evidence type="ECO:0000313" key="3">
    <source>
        <dbReference type="Proteomes" id="UP000589520"/>
    </source>
</evidence>
<proteinExistence type="predicted"/>
<protein>
    <submittedName>
        <fullName evidence="2">Putative membrane protein</fullName>
    </submittedName>
</protein>
<accession>A0A7Y9THP2</accession>
<keyword evidence="3" id="KW-1185">Reference proteome</keyword>
<dbReference type="InterPro" id="IPR010768">
    <property type="entry name" value="GATase1-like"/>
</dbReference>
<dbReference type="PANTHER" id="PTHR37947:SF1">
    <property type="entry name" value="BLL2462 PROTEIN"/>
    <property type="match status" value="1"/>
</dbReference>
<dbReference type="PIRSF" id="PIRSF034405">
    <property type="entry name" value="UCP034405"/>
    <property type="match status" value="1"/>
</dbReference>
<dbReference type="EMBL" id="JACCCW010000002">
    <property type="protein sequence ID" value="NYF80769.1"/>
    <property type="molecule type" value="Genomic_DNA"/>
</dbReference>
<dbReference type="Gene3D" id="3.40.50.880">
    <property type="match status" value="1"/>
</dbReference>
<dbReference type="Pfam" id="PF07090">
    <property type="entry name" value="GATase1_like"/>
    <property type="match status" value="1"/>
</dbReference>
<dbReference type="PANTHER" id="PTHR37947">
    <property type="entry name" value="BLL2462 PROTEIN"/>
    <property type="match status" value="1"/>
</dbReference>
<reference evidence="2 3" key="1">
    <citation type="submission" date="2020-07" db="EMBL/GenBank/DDBJ databases">
        <title>Genomic Encyclopedia of Type Strains, Phase IV (KMG-V): Genome sequencing to study the core and pangenomes of soil and plant-associated prokaryotes.</title>
        <authorList>
            <person name="Whitman W."/>
        </authorList>
    </citation>
    <scope>NUCLEOTIDE SEQUENCE [LARGE SCALE GENOMIC DNA]</scope>
    <source>
        <strain evidence="2 3">X4EP2</strain>
    </source>
</reference>
<dbReference type="CDD" id="cd03143">
    <property type="entry name" value="A4_beta-galactosidase_middle_domain"/>
    <property type="match status" value="1"/>
</dbReference>
<dbReference type="RefSeq" id="WP_179492406.1">
    <property type="nucleotide sequence ID" value="NZ_JACCCW010000002.1"/>
</dbReference>
<dbReference type="InterPro" id="IPR029062">
    <property type="entry name" value="Class_I_gatase-like"/>
</dbReference>
<organism evidence="2 3">
    <name type="scientific">Granulicella arctica</name>
    <dbReference type="NCBI Taxonomy" id="940613"/>
    <lineage>
        <taxon>Bacteria</taxon>
        <taxon>Pseudomonadati</taxon>
        <taxon>Acidobacteriota</taxon>
        <taxon>Terriglobia</taxon>
        <taxon>Terriglobales</taxon>
        <taxon>Acidobacteriaceae</taxon>
        <taxon>Granulicella</taxon>
    </lineage>
</organism>
<dbReference type="InterPro" id="IPR017027">
    <property type="entry name" value="STM3548-like"/>
</dbReference>
<evidence type="ECO:0000313" key="2">
    <source>
        <dbReference type="EMBL" id="NYF80769.1"/>
    </source>
</evidence>
<feature type="domain" description="Putative glutamine amidotransferase" evidence="1">
    <location>
        <begin position="2"/>
        <end position="242"/>
    </location>
</feature>